<proteinExistence type="predicted"/>
<dbReference type="AlphaFoldDB" id="A0A150HHC0"/>
<dbReference type="Proteomes" id="UP000075357">
    <property type="component" value="Unassembled WGS sequence"/>
</dbReference>
<evidence type="ECO:0000313" key="1">
    <source>
        <dbReference type="EMBL" id="KXZ61000.1"/>
    </source>
</evidence>
<dbReference type="PATRIC" id="fig|36807.3.peg.1021"/>
<reference evidence="1 2" key="1">
    <citation type="submission" date="2016-01" db="EMBL/GenBank/DDBJ databases">
        <title>Draft genome sequences of Microbacterium laevaniformans LCDC 91-0039 and the type strain of Microbacterium hominis LCDC 84-209.</title>
        <authorList>
            <person name="Bernier A.-M."/>
            <person name="Bernard K."/>
        </authorList>
    </citation>
    <scope>NUCLEOTIDE SEQUENCE [LARGE SCALE GENOMIC DNA]</scope>
    <source>
        <strain evidence="1 2">LCDC 91-0039</strain>
    </source>
</reference>
<organism evidence="1 2">
    <name type="scientific">Microbacterium laevaniformans</name>
    <dbReference type="NCBI Taxonomy" id="36807"/>
    <lineage>
        <taxon>Bacteria</taxon>
        <taxon>Bacillati</taxon>
        <taxon>Actinomycetota</taxon>
        <taxon>Actinomycetes</taxon>
        <taxon>Micrococcales</taxon>
        <taxon>Microbacteriaceae</taxon>
        <taxon>Microbacterium</taxon>
    </lineage>
</organism>
<comment type="caution">
    <text evidence="1">The sequence shown here is derived from an EMBL/GenBank/DDBJ whole genome shotgun (WGS) entry which is preliminary data.</text>
</comment>
<keyword evidence="2" id="KW-1185">Reference proteome</keyword>
<dbReference type="EMBL" id="LRAD01000025">
    <property type="protein sequence ID" value="KXZ61000.1"/>
    <property type="molecule type" value="Genomic_DNA"/>
</dbReference>
<protein>
    <submittedName>
        <fullName evidence="1">Uncharacterized protein</fullName>
    </submittedName>
</protein>
<dbReference type="STRING" id="36807.Mlaev_00996"/>
<evidence type="ECO:0000313" key="2">
    <source>
        <dbReference type="Proteomes" id="UP000075357"/>
    </source>
</evidence>
<accession>A0A150HHC0</accession>
<sequence length="206" mass="22010">MSISIVLQTPRRTAADRAWGEPGLRDAAAAHATTTLLPGAAVLPLTTFLDANVYPVVVWDRRALSLRLTRMDGPAVSTDAVRDLLDAGCPTVLRVAAMVGVGAPTPTRRALRPLRSLARTIGMFPVFPRRSPLVAEEFDAQGTALVVCDESSVEVHVGGDAGVRAGSALSPLWRRVYEERLFEWAIRSDALPCALPAVEGLHPGVE</sequence>
<name>A0A150HHC0_9MICO</name>
<dbReference type="RefSeq" id="WP_061682416.1">
    <property type="nucleotide sequence ID" value="NZ_LRAD01000025.1"/>
</dbReference>
<gene>
    <name evidence="1" type="ORF">Mlaev_00996</name>
</gene>